<keyword evidence="2" id="KW-1185">Reference proteome</keyword>
<accession>A0A9P6IMM9</accession>
<name>A0A9P6IMM9_9FUNG</name>
<proteinExistence type="predicted"/>
<dbReference type="Proteomes" id="UP000749646">
    <property type="component" value="Unassembled WGS sequence"/>
</dbReference>
<dbReference type="EMBL" id="JAAAHW010009905">
    <property type="protein sequence ID" value="KAF9934644.1"/>
    <property type="molecule type" value="Genomic_DNA"/>
</dbReference>
<dbReference type="AlphaFoldDB" id="A0A9P6IMM9"/>
<evidence type="ECO:0000313" key="1">
    <source>
        <dbReference type="EMBL" id="KAF9934644.1"/>
    </source>
</evidence>
<reference evidence="1" key="1">
    <citation type="journal article" date="2020" name="Fungal Divers.">
        <title>Resolving the Mortierellaceae phylogeny through synthesis of multi-gene phylogenetics and phylogenomics.</title>
        <authorList>
            <person name="Vandepol N."/>
            <person name="Liber J."/>
            <person name="Desiro A."/>
            <person name="Na H."/>
            <person name="Kennedy M."/>
            <person name="Barry K."/>
            <person name="Grigoriev I.V."/>
            <person name="Miller A.N."/>
            <person name="O'Donnell K."/>
            <person name="Stajich J.E."/>
            <person name="Bonito G."/>
        </authorList>
    </citation>
    <scope>NUCLEOTIDE SEQUENCE</scope>
    <source>
        <strain evidence="1">MES-2147</strain>
    </source>
</reference>
<evidence type="ECO:0000313" key="2">
    <source>
        <dbReference type="Proteomes" id="UP000749646"/>
    </source>
</evidence>
<sequence>MNNCTFGCIQAADNGDDTCAGDHDCLCQDEITHCGSFFPKKCGLEPDGLYTCTTGLAPNLTQDCLPGICSANVADVLSVDDTSFFKATADDFCIDQCACKQANTSMCASKFPADCGYNNNSVVFCDKIAE</sequence>
<protein>
    <submittedName>
        <fullName evidence="1">Uncharacterized protein</fullName>
    </submittedName>
</protein>
<comment type="caution">
    <text evidence="1">The sequence shown here is derived from an EMBL/GenBank/DDBJ whole genome shotgun (WGS) entry which is preliminary data.</text>
</comment>
<dbReference type="OrthoDB" id="2425533at2759"/>
<gene>
    <name evidence="1" type="ORF">BGZ65_003636</name>
</gene>
<feature type="non-terminal residue" evidence="1">
    <location>
        <position position="130"/>
    </location>
</feature>
<organism evidence="1 2">
    <name type="scientific">Modicella reniformis</name>
    <dbReference type="NCBI Taxonomy" id="1440133"/>
    <lineage>
        <taxon>Eukaryota</taxon>
        <taxon>Fungi</taxon>
        <taxon>Fungi incertae sedis</taxon>
        <taxon>Mucoromycota</taxon>
        <taxon>Mortierellomycotina</taxon>
        <taxon>Mortierellomycetes</taxon>
        <taxon>Mortierellales</taxon>
        <taxon>Mortierellaceae</taxon>
        <taxon>Modicella</taxon>
    </lineage>
</organism>